<dbReference type="Proteomes" id="UP000287651">
    <property type="component" value="Unassembled WGS sequence"/>
</dbReference>
<comment type="similarity">
    <text evidence="2">Belongs to the pectinesterase family.</text>
</comment>
<dbReference type="AlphaFoldDB" id="A0A427ARR5"/>
<dbReference type="PANTHER" id="PTHR31321">
    <property type="entry name" value="ACYL-COA THIOESTER HYDROLASE YBHC-RELATED"/>
    <property type="match status" value="1"/>
</dbReference>
<dbReference type="UniPathway" id="UPA00545">
    <property type="reaction ID" value="UER00823"/>
</dbReference>
<comment type="pathway">
    <text evidence="1 8">Glycan metabolism; pectin degradation; 2-dehydro-3-deoxy-D-gluconate from pectin: step 1/5.</text>
</comment>
<proteinExistence type="inferred from homology"/>
<evidence type="ECO:0000313" key="12">
    <source>
        <dbReference type="Proteomes" id="UP000287651"/>
    </source>
</evidence>
<evidence type="ECO:0000256" key="1">
    <source>
        <dbReference type="ARBA" id="ARBA00005184"/>
    </source>
</evidence>
<evidence type="ECO:0000256" key="7">
    <source>
        <dbReference type="PROSITE-ProRule" id="PRU10040"/>
    </source>
</evidence>
<evidence type="ECO:0000256" key="8">
    <source>
        <dbReference type="RuleBase" id="RU000589"/>
    </source>
</evidence>
<feature type="region of interest" description="Disordered" evidence="9">
    <location>
        <begin position="169"/>
        <end position="190"/>
    </location>
</feature>
<evidence type="ECO:0000256" key="4">
    <source>
        <dbReference type="ARBA" id="ARBA00022801"/>
    </source>
</evidence>
<dbReference type="InterPro" id="IPR012334">
    <property type="entry name" value="Pectin_lyas_fold"/>
</dbReference>
<dbReference type="Pfam" id="PF01095">
    <property type="entry name" value="Pectinesterase"/>
    <property type="match status" value="1"/>
</dbReference>
<evidence type="ECO:0000313" key="11">
    <source>
        <dbReference type="EMBL" id="RRT78931.1"/>
    </source>
</evidence>
<dbReference type="PANTHER" id="PTHR31321:SF57">
    <property type="entry name" value="PECTINESTERASE 53-RELATED"/>
    <property type="match status" value="1"/>
</dbReference>
<dbReference type="InterPro" id="IPR033131">
    <property type="entry name" value="Pectinesterase_Asp_AS"/>
</dbReference>
<organism evidence="11 12">
    <name type="scientific">Ensete ventricosum</name>
    <name type="common">Abyssinian banana</name>
    <name type="synonym">Musa ensete</name>
    <dbReference type="NCBI Taxonomy" id="4639"/>
    <lineage>
        <taxon>Eukaryota</taxon>
        <taxon>Viridiplantae</taxon>
        <taxon>Streptophyta</taxon>
        <taxon>Embryophyta</taxon>
        <taxon>Tracheophyta</taxon>
        <taxon>Spermatophyta</taxon>
        <taxon>Magnoliopsida</taxon>
        <taxon>Liliopsida</taxon>
        <taxon>Zingiberales</taxon>
        <taxon>Musaceae</taxon>
        <taxon>Ensete</taxon>
    </lineage>
</organism>
<feature type="domain" description="Pectinesterase catalytic" evidence="10">
    <location>
        <begin position="3"/>
        <end position="58"/>
    </location>
</feature>
<dbReference type="InterPro" id="IPR011050">
    <property type="entry name" value="Pectin_lyase_fold/virulence"/>
</dbReference>
<comment type="catalytic activity">
    <reaction evidence="6 8">
        <text>[(1-&gt;4)-alpha-D-galacturonosyl methyl ester](n) + n H2O = [(1-&gt;4)-alpha-D-galacturonosyl](n) + n methanol + n H(+)</text>
        <dbReference type="Rhea" id="RHEA:22380"/>
        <dbReference type="Rhea" id="RHEA-COMP:14570"/>
        <dbReference type="Rhea" id="RHEA-COMP:14573"/>
        <dbReference type="ChEBI" id="CHEBI:15377"/>
        <dbReference type="ChEBI" id="CHEBI:15378"/>
        <dbReference type="ChEBI" id="CHEBI:17790"/>
        <dbReference type="ChEBI" id="CHEBI:140522"/>
        <dbReference type="ChEBI" id="CHEBI:140523"/>
        <dbReference type="EC" id="3.1.1.11"/>
    </reaction>
</comment>
<dbReference type="GO" id="GO:0042545">
    <property type="term" value="P:cell wall modification"/>
    <property type="evidence" value="ECO:0007669"/>
    <property type="project" value="UniProtKB-UniRule"/>
</dbReference>
<evidence type="ECO:0000256" key="9">
    <source>
        <dbReference type="SAM" id="MobiDB-lite"/>
    </source>
</evidence>
<keyword evidence="4 8" id="KW-0378">Hydrolase</keyword>
<reference evidence="11 12" key="1">
    <citation type="journal article" date="2014" name="Agronomy (Basel)">
        <title>A Draft Genome Sequence for Ensete ventricosum, the Drought-Tolerant Tree Against Hunger.</title>
        <authorList>
            <person name="Harrison J."/>
            <person name="Moore K.A."/>
            <person name="Paszkiewicz K."/>
            <person name="Jones T."/>
            <person name="Grant M."/>
            <person name="Ambacheew D."/>
            <person name="Muzemil S."/>
            <person name="Studholme D.J."/>
        </authorList>
    </citation>
    <scope>NUCLEOTIDE SEQUENCE [LARGE SCALE GENOMIC DNA]</scope>
</reference>
<evidence type="ECO:0000259" key="10">
    <source>
        <dbReference type="Pfam" id="PF01095"/>
    </source>
</evidence>
<evidence type="ECO:0000256" key="2">
    <source>
        <dbReference type="ARBA" id="ARBA00008891"/>
    </source>
</evidence>
<dbReference type="Gene3D" id="2.160.20.10">
    <property type="entry name" value="Single-stranded right-handed beta-helix, Pectin lyase-like"/>
    <property type="match status" value="2"/>
</dbReference>
<protein>
    <recommendedName>
        <fullName evidence="3 8">Pectinesterase</fullName>
        <ecNumber evidence="3 8">3.1.1.11</ecNumber>
    </recommendedName>
</protein>
<dbReference type="EMBL" id="AMZH03001549">
    <property type="protein sequence ID" value="RRT78931.1"/>
    <property type="molecule type" value="Genomic_DNA"/>
</dbReference>
<dbReference type="SUPFAM" id="SSF51126">
    <property type="entry name" value="Pectin lyase-like"/>
    <property type="match status" value="2"/>
</dbReference>
<evidence type="ECO:0000256" key="3">
    <source>
        <dbReference type="ARBA" id="ARBA00013229"/>
    </source>
</evidence>
<dbReference type="GO" id="GO:0030599">
    <property type="term" value="F:pectinesterase activity"/>
    <property type="evidence" value="ECO:0007669"/>
    <property type="project" value="UniProtKB-UniRule"/>
</dbReference>
<dbReference type="PROSITE" id="PS00503">
    <property type="entry name" value="PECTINESTERASE_2"/>
    <property type="match status" value="1"/>
</dbReference>
<gene>
    <name evidence="11" type="ORF">B296_00009470</name>
</gene>
<keyword evidence="5 8" id="KW-0063">Aspartyl esterase</keyword>
<dbReference type="EC" id="3.1.1.11" evidence="3 8"/>
<evidence type="ECO:0000256" key="6">
    <source>
        <dbReference type="ARBA" id="ARBA00047928"/>
    </source>
</evidence>
<name>A0A427ARR5_ENSVE</name>
<feature type="active site" evidence="7">
    <location>
        <position position="48"/>
    </location>
</feature>
<evidence type="ECO:0000256" key="5">
    <source>
        <dbReference type="ARBA" id="ARBA00023085"/>
    </source>
</evidence>
<comment type="caution">
    <text evidence="11">The sequence shown here is derived from an EMBL/GenBank/DDBJ whole genome shotgun (WGS) entry which is preliminary data.</text>
</comment>
<sequence>MGKQAVALRVSADAATFVGCNVLGAQDTLYDHFGRHYYKECYIEGSVDFIFGNALSLYEVRKPKPAHTPGERFTASFRLSRSSTRRVRRGDKRRFCAARPRFTCCRVSCARGGAELRRRHGAEPDEPFGGHRVLVREMQGDGVGGALPGTGMGNLLEGHLRLHVHGRHHRPRRMVQLGRPQQRDVSRRRSPTTCVMRRSESHKMAFVMIPNRTVFYGQYKCSGPGASYAGRVSWSRELTDEEAKPFITLSFIDGSEWIKL</sequence>
<dbReference type="InterPro" id="IPR000070">
    <property type="entry name" value="Pectinesterase_cat"/>
</dbReference>
<dbReference type="GO" id="GO:0045490">
    <property type="term" value="P:pectin catabolic process"/>
    <property type="evidence" value="ECO:0007669"/>
    <property type="project" value="UniProtKB-UniRule"/>
</dbReference>
<accession>A0A427ARR5</accession>